<keyword evidence="2" id="KW-0732">Signal</keyword>
<feature type="signal peptide" evidence="2">
    <location>
        <begin position="1"/>
        <end position="23"/>
    </location>
</feature>
<gene>
    <name evidence="3" type="ORF">PS9374_00627</name>
</gene>
<comment type="caution">
    <text evidence="3">The sequence shown here is derived from an EMBL/GenBank/DDBJ whole genome shotgun (WGS) entry which is preliminary data.</text>
</comment>
<dbReference type="AlphaFoldDB" id="A0A171BF12"/>
<protein>
    <recommendedName>
        <fullName evidence="5">Lipoprotein</fullName>
    </recommendedName>
</protein>
<evidence type="ECO:0008006" key="5">
    <source>
        <dbReference type="Google" id="ProtNLM"/>
    </source>
</evidence>
<proteinExistence type="predicted"/>
<dbReference type="RefSeq" id="WP_068894295.1">
    <property type="nucleotide sequence ID" value="NZ_BDCX01000001.1"/>
</dbReference>
<dbReference type="STRING" id="161355.PS9374_00627"/>
<name>A0A171BF12_9ACTN</name>
<dbReference type="PROSITE" id="PS51257">
    <property type="entry name" value="PROKAR_LIPOPROTEIN"/>
    <property type="match status" value="1"/>
</dbReference>
<feature type="region of interest" description="Disordered" evidence="1">
    <location>
        <begin position="43"/>
        <end position="71"/>
    </location>
</feature>
<evidence type="ECO:0000256" key="2">
    <source>
        <dbReference type="SAM" id="SignalP"/>
    </source>
</evidence>
<reference evidence="4" key="2">
    <citation type="submission" date="2016-04" db="EMBL/GenBank/DDBJ databases">
        <title>Planomonospora sphaerica JCM9374 whole genome shotgun sequence.</title>
        <authorList>
            <person name="Suzuki T."/>
            <person name="Dohra H."/>
            <person name="Kodani S."/>
        </authorList>
    </citation>
    <scope>NUCLEOTIDE SEQUENCE [LARGE SCALE GENOMIC DNA]</scope>
    <source>
        <strain evidence="4">JCM 9374</strain>
    </source>
</reference>
<sequence length="71" mass="7264">MFRTVATTAGVIVIALSSLVACSVGDEACAASAGTTATTRFVQASTGSTADQKPKPKKTKKKVDIDIDDCD</sequence>
<dbReference type="EMBL" id="BDCX01000001">
    <property type="protein sequence ID" value="GAT64995.1"/>
    <property type="molecule type" value="Genomic_DNA"/>
</dbReference>
<reference evidence="3 4" key="1">
    <citation type="journal article" date="2016" name="Genome Announc.">
        <title>Draft Genome Sequence of Planomonospora sphaerica JCM9374, a Rare Actinomycete.</title>
        <authorList>
            <person name="Dohra H."/>
            <person name="Suzuki T."/>
            <person name="Inoue Y."/>
            <person name="Kodani S."/>
        </authorList>
    </citation>
    <scope>NUCLEOTIDE SEQUENCE [LARGE SCALE GENOMIC DNA]</scope>
    <source>
        <strain evidence="3 4">JCM 9374</strain>
    </source>
</reference>
<accession>A0A171BF12</accession>
<evidence type="ECO:0000313" key="4">
    <source>
        <dbReference type="Proteomes" id="UP000077701"/>
    </source>
</evidence>
<dbReference type="Proteomes" id="UP000077701">
    <property type="component" value="Unassembled WGS sequence"/>
</dbReference>
<evidence type="ECO:0000313" key="3">
    <source>
        <dbReference type="EMBL" id="GAT64995.1"/>
    </source>
</evidence>
<evidence type="ECO:0000256" key="1">
    <source>
        <dbReference type="SAM" id="MobiDB-lite"/>
    </source>
</evidence>
<organism evidence="3 4">
    <name type="scientific">Planomonospora sphaerica</name>
    <dbReference type="NCBI Taxonomy" id="161355"/>
    <lineage>
        <taxon>Bacteria</taxon>
        <taxon>Bacillati</taxon>
        <taxon>Actinomycetota</taxon>
        <taxon>Actinomycetes</taxon>
        <taxon>Streptosporangiales</taxon>
        <taxon>Streptosporangiaceae</taxon>
        <taxon>Planomonospora</taxon>
    </lineage>
</organism>
<feature type="chain" id="PRO_5039561119" description="Lipoprotein" evidence="2">
    <location>
        <begin position="24"/>
        <end position="71"/>
    </location>
</feature>
<keyword evidence="4" id="KW-1185">Reference proteome</keyword>